<evidence type="ECO:0000313" key="8">
    <source>
        <dbReference type="WBParaSite" id="nRc.2.0.1.t24980-RA"/>
    </source>
</evidence>
<accession>A0A915JEN2</accession>
<dbReference type="GO" id="GO:0015379">
    <property type="term" value="F:potassium:chloride symporter activity"/>
    <property type="evidence" value="ECO:0007669"/>
    <property type="project" value="TreeGrafter"/>
</dbReference>
<evidence type="ECO:0000256" key="3">
    <source>
        <dbReference type="ARBA" id="ARBA00022989"/>
    </source>
</evidence>
<keyword evidence="2" id="KW-0812">Transmembrane</keyword>
<dbReference type="GO" id="GO:0006884">
    <property type="term" value="P:cell volume homeostasis"/>
    <property type="evidence" value="ECO:0007669"/>
    <property type="project" value="TreeGrafter"/>
</dbReference>
<evidence type="ECO:0000256" key="1">
    <source>
        <dbReference type="ARBA" id="ARBA00004141"/>
    </source>
</evidence>
<feature type="compositionally biased region" description="Low complexity" evidence="5">
    <location>
        <begin position="146"/>
        <end position="159"/>
    </location>
</feature>
<reference evidence="8" key="1">
    <citation type="submission" date="2022-11" db="UniProtKB">
        <authorList>
            <consortium name="WormBaseParasite"/>
        </authorList>
    </citation>
    <scope>IDENTIFICATION</scope>
</reference>
<evidence type="ECO:0000256" key="4">
    <source>
        <dbReference type="ARBA" id="ARBA00023136"/>
    </source>
</evidence>
<keyword evidence="4" id="KW-0472">Membrane</keyword>
<keyword evidence="7" id="KW-1185">Reference proteome</keyword>
<dbReference type="WBParaSite" id="nRc.2.0.1.t24980-RA">
    <property type="protein sequence ID" value="nRc.2.0.1.t24980-RA"/>
    <property type="gene ID" value="nRc.2.0.1.g24980"/>
</dbReference>
<evidence type="ECO:0000313" key="7">
    <source>
        <dbReference type="Proteomes" id="UP000887565"/>
    </source>
</evidence>
<comment type="subcellular location">
    <subcellularLocation>
        <location evidence="1">Membrane</location>
        <topology evidence="1">Multi-pass membrane protein</topology>
    </subcellularLocation>
</comment>
<sequence>MKEDLQRWVYQLRIDATVEVVELSDAEITMDAYERTMLMEDRARLALNLSMGGKKSSVDPVIAQHLRETINSYLPPTTSGDNNKQGADAGLLFMPETVIQIPDIDEKNRKSSPKKHRRVKIKLNDKTLDCQDYENGHTTRRRYRRCNSFSSSSSSLADSECGPKQGGERTGGMPGKDNKAFEPDVNDTFEELRSKWLSSGRQLRRSSDMPSKTVRDFAKNRLTEKRNSLFYSHSGAELSDDGSIGGHASRTVDEEKRIAKEERFSKLDGNKLRKMHTALKMNRLIKEKSSTGCRLYVLNLPRPPHSREGLVYYMEYLEALTDGLERVLLVRGSGKEVITIY</sequence>
<dbReference type="InterPro" id="IPR004842">
    <property type="entry name" value="SLC12A_fam"/>
</dbReference>
<evidence type="ECO:0000259" key="6">
    <source>
        <dbReference type="Pfam" id="PF03522"/>
    </source>
</evidence>
<dbReference type="GO" id="GO:0055064">
    <property type="term" value="P:chloride ion homeostasis"/>
    <property type="evidence" value="ECO:0007669"/>
    <property type="project" value="TreeGrafter"/>
</dbReference>
<dbReference type="InterPro" id="IPR018491">
    <property type="entry name" value="SLC12_C"/>
</dbReference>
<evidence type="ECO:0000256" key="2">
    <source>
        <dbReference type="ARBA" id="ARBA00022692"/>
    </source>
</evidence>
<feature type="compositionally biased region" description="Gly residues" evidence="5">
    <location>
        <begin position="164"/>
        <end position="174"/>
    </location>
</feature>
<dbReference type="GO" id="GO:1990573">
    <property type="term" value="P:potassium ion import across plasma membrane"/>
    <property type="evidence" value="ECO:0007669"/>
    <property type="project" value="TreeGrafter"/>
</dbReference>
<dbReference type="GO" id="GO:0055075">
    <property type="term" value="P:potassium ion homeostasis"/>
    <property type="evidence" value="ECO:0007669"/>
    <property type="project" value="TreeGrafter"/>
</dbReference>
<organism evidence="7 8">
    <name type="scientific">Romanomermis culicivorax</name>
    <name type="common">Nematode worm</name>
    <dbReference type="NCBI Taxonomy" id="13658"/>
    <lineage>
        <taxon>Eukaryota</taxon>
        <taxon>Metazoa</taxon>
        <taxon>Ecdysozoa</taxon>
        <taxon>Nematoda</taxon>
        <taxon>Enoplea</taxon>
        <taxon>Dorylaimia</taxon>
        <taxon>Mermithida</taxon>
        <taxon>Mermithoidea</taxon>
        <taxon>Mermithidae</taxon>
        <taxon>Romanomermis</taxon>
    </lineage>
</organism>
<dbReference type="Pfam" id="PF03522">
    <property type="entry name" value="SLC12"/>
    <property type="match status" value="1"/>
</dbReference>
<evidence type="ECO:0000256" key="5">
    <source>
        <dbReference type="SAM" id="MobiDB-lite"/>
    </source>
</evidence>
<feature type="domain" description="SLC12A transporter C-terminal" evidence="6">
    <location>
        <begin position="254"/>
        <end position="341"/>
    </location>
</feature>
<keyword evidence="3" id="KW-1133">Transmembrane helix</keyword>
<feature type="region of interest" description="Disordered" evidence="5">
    <location>
        <begin position="146"/>
        <end position="183"/>
    </location>
</feature>
<dbReference type="PANTHER" id="PTHR11827">
    <property type="entry name" value="SOLUTE CARRIER FAMILY 12, CATION COTRANSPORTERS"/>
    <property type="match status" value="1"/>
</dbReference>
<protein>
    <submittedName>
        <fullName evidence="8">SLC12A transporter C-terminal domain-containing protein</fullName>
    </submittedName>
</protein>
<dbReference type="AlphaFoldDB" id="A0A915JEN2"/>
<dbReference type="GO" id="GO:0005886">
    <property type="term" value="C:plasma membrane"/>
    <property type="evidence" value="ECO:0007669"/>
    <property type="project" value="TreeGrafter"/>
</dbReference>
<dbReference type="Proteomes" id="UP000887565">
    <property type="component" value="Unplaced"/>
</dbReference>
<dbReference type="GO" id="GO:0007268">
    <property type="term" value="P:chemical synaptic transmission"/>
    <property type="evidence" value="ECO:0007669"/>
    <property type="project" value="TreeGrafter"/>
</dbReference>
<name>A0A915JEN2_ROMCU</name>
<dbReference type="PANTHER" id="PTHR11827:SF53">
    <property type="entry name" value="K+_CL-COTRANSPORTER"/>
    <property type="match status" value="1"/>
</dbReference>
<proteinExistence type="predicted"/>
<dbReference type="GO" id="GO:0045202">
    <property type="term" value="C:synapse"/>
    <property type="evidence" value="ECO:0007669"/>
    <property type="project" value="GOC"/>
</dbReference>